<dbReference type="Proteomes" id="UP001497644">
    <property type="component" value="Chromosome 11"/>
</dbReference>
<feature type="region of interest" description="Disordered" evidence="1">
    <location>
        <begin position="1"/>
        <end position="22"/>
    </location>
</feature>
<evidence type="ECO:0000313" key="3">
    <source>
        <dbReference type="Proteomes" id="UP001497644"/>
    </source>
</evidence>
<organism evidence="2 3">
    <name type="scientific">Lasius platythorax</name>
    <dbReference type="NCBI Taxonomy" id="488582"/>
    <lineage>
        <taxon>Eukaryota</taxon>
        <taxon>Metazoa</taxon>
        <taxon>Ecdysozoa</taxon>
        <taxon>Arthropoda</taxon>
        <taxon>Hexapoda</taxon>
        <taxon>Insecta</taxon>
        <taxon>Pterygota</taxon>
        <taxon>Neoptera</taxon>
        <taxon>Endopterygota</taxon>
        <taxon>Hymenoptera</taxon>
        <taxon>Apocrita</taxon>
        <taxon>Aculeata</taxon>
        <taxon>Formicoidea</taxon>
        <taxon>Formicidae</taxon>
        <taxon>Formicinae</taxon>
        <taxon>Lasius</taxon>
        <taxon>Lasius</taxon>
    </lineage>
</organism>
<feature type="region of interest" description="Disordered" evidence="1">
    <location>
        <begin position="42"/>
        <end position="62"/>
    </location>
</feature>
<sequence>MRRGATRNFTKRTDSGSRRRAENHSYRDLAILFEHRTSGLSSQNAVRLRERQRRQVHRERSSDRIFPSPLARRLAVAITEQLLGLVGFVRRAMASTASLFSSSSTAWQGHACPCACLGPQGDTVRMQCGEGPMTTRLREQGRVTNIRTGDLSMLASLPLTVCLCDSM</sequence>
<accession>A0AAV2N7Y1</accession>
<protein>
    <submittedName>
        <fullName evidence="2">Uncharacterized protein</fullName>
    </submittedName>
</protein>
<proteinExistence type="predicted"/>
<feature type="compositionally biased region" description="Basic and acidic residues" evidence="1">
    <location>
        <begin position="11"/>
        <end position="22"/>
    </location>
</feature>
<gene>
    <name evidence="2" type="ORF">LPLAT_LOCUS2448</name>
</gene>
<evidence type="ECO:0000256" key="1">
    <source>
        <dbReference type="SAM" id="MobiDB-lite"/>
    </source>
</evidence>
<keyword evidence="3" id="KW-1185">Reference proteome</keyword>
<dbReference type="EMBL" id="OZ034834">
    <property type="protein sequence ID" value="CAL1676215.1"/>
    <property type="molecule type" value="Genomic_DNA"/>
</dbReference>
<dbReference type="AlphaFoldDB" id="A0AAV2N7Y1"/>
<name>A0AAV2N7Y1_9HYME</name>
<evidence type="ECO:0000313" key="2">
    <source>
        <dbReference type="EMBL" id="CAL1676215.1"/>
    </source>
</evidence>
<reference evidence="2" key="1">
    <citation type="submission" date="2024-04" db="EMBL/GenBank/DDBJ databases">
        <authorList>
            <consortium name="Molecular Ecology Group"/>
        </authorList>
    </citation>
    <scope>NUCLEOTIDE SEQUENCE</scope>
</reference>